<evidence type="ECO:0000256" key="1">
    <source>
        <dbReference type="SAM" id="Coils"/>
    </source>
</evidence>
<dbReference type="OrthoDB" id="5416902at2759"/>
<name>A0A167DR09_COLIC</name>
<organism evidence="3 4">
    <name type="scientific">Colletotrichum incanum</name>
    <name type="common">Soybean anthracnose fungus</name>
    <dbReference type="NCBI Taxonomy" id="1573173"/>
    <lineage>
        <taxon>Eukaryota</taxon>
        <taxon>Fungi</taxon>
        <taxon>Dikarya</taxon>
        <taxon>Ascomycota</taxon>
        <taxon>Pezizomycotina</taxon>
        <taxon>Sordariomycetes</taxon>
        <taxon>Hypocreomycetidae</taxon>
        <taxon>Glomerellales</taxon>
        <taxon>Glomerellaceae</taxon>
        <taxon>Colletotrichum</taxon>
        <taxon>Colletotrichum spaethianum species complex</taxon>
    </lineage>
</organism>
<sequence length="311" mass="35472">MMSTANSLFLPREEFIDLRNVQDQQLNAELKSVRTSIEQATRHLMDKIDHVRAELEQRMHDLQTELKNDHNRPNAFNRNNILSNPTLPINPIVAIYPDNGPVLPRMHLFPRNAKQFYALRKPTTEMQLQMLNDNNDDNEDKYDYNTYNDDDFDGASPVQSKLAPRDAAVFCPQRAVEKLEQILGLNEENFINFRERARLRSPPRAVKRQHIPGLGDDHQMRPAPPKRIPKPIHGKAQLPLAKPEQGPTPMPPLDESLCGEEDKTKSASSGKTRLTWDHSDGMQFQRMLLGTRYACSSGGSSTNIDTLSRDD</sequence>
<dbReference type="Proteomes" id="UP000076584">
    <property type="component" value="Unassembled WGS sequence"/>
</dbReference>
<proteinExistence type="predicted"/>
<keyword evidence="1" id="KW-0175">Coiled coil</keyword>
<comment type="caution">
    <text evidence="3">The sequence shown here is derived from an EMBL/GenBank/DDBJ whole genome shotgun (WGS) entry which is preliminary data.</text>
</comment>
<feature type="coiled-coil region" evidence="1">
    <location>
        <begin position="45"/>
        <end position="72"/>
    </location>
</feature>
<feature type="region of interest" description="Disordered" evidence="2">
    <location>
        <begin position="201"/>
        <end position="280"/>
    </location>
</feature>
<feature type="compositionally biased region" description="Basic residues" evidence="2">
    <location>
        <begin position="201"/>
        <end position="210"/>
    </location>
</feature>
<accession>A0A167DR09</accession>
<evidence type="ECO:0000313" key="4">
    <source>
        <dbReference type="Proteomes" id="UP000076584"/>
    </source>
</evidence>
<keyword evidence="4" id="KW-1185">Reference proteome</keyword>
<evidence type="ECO:0000313" key="3">
    <source>
        <dbReference type="EMBL" id="KZL84221.1"/>
    </source>
</evidence>
<protein>
    <submittedName>
        <fullName evidence="3">Wac domain-containing protein</fullName>
    </submittedName>
</protein>
<dbReference type="AlphaFoldDB" id="A0A167DR09"/>
<dbReference type="EMBL" id="LFIW01000919">
    <property type="protein sequence ID" value="KZL84221.1"/>
    <property type="molecule type" value="Genomic_DNA"/>
</dbReference>
<reference evidence="3 4" key="1">
    <citation type="submission" date="2015-06" db="EMBL/GenBank/DDBJ databases">
        <title>Survival trade-offs in plant roots during colonization by closely related pathogenic and mutualistic fungi.</title>
        <authorList>
            <person name="Hacquard S."/>
            <person name="Kracher B."/>
            <person name="Hiruma K."/>
            <person name="Weinman A."/>
            <person name="Muench P."/>
            <person name="Garrido Oter R."/>
            <person name="Ver Loren van Themaat E."/>
            <person name="Dallerey J.-F."/>
            <person name="Damm U."/>
            <person name="Henrissat B."/>
            <person name="Lespinet O."/>
            <person name="Thon M."/>
            <person name="Kemen E."/>
            <person name="McHardy A.C."/>
            <person name="Schulze-Lefert P."/>
            <person name="O'Connell R.J."/>
        </authorList>
    </citation>
    <scope>NUCLEOTIDE SEQUENCE [LARGE SCALE GENOMIC DNA]</scope>
    <source>
        <strain evidence="3 4">MAFF 238704</strain>
    </source>
</reference>
<evidence type="ECO:0000256" key="2">
    <source>
        <dbReference type="SAM" id="MobiDB-lite"/>
    </source>
</evidence>
<gene>
    <name evidence="3" type="ORF">CI238_13334</name>
</gene>